<dbReference type="Proteomes" id="UP000190121">
    <property type="component" value="Unassembled WGS sequence"/>
</dbReference>
<evidence type="ECO:0000313" key="3">
    <source>
        <dbReference type="Proteomes" id="UP000190121"/>
    </source>
</evidence>
<dbReference type="RefSeq" id="WP_078736474.1">
    <property type="nucleotide sequence ID" value="NZ_FUXE01000004.1"/>
</dbReference>
<dbReference type="STRING" id="29524.SAMN02745171_00513"/>
<dbReference type="InterPro" id="IPR014710">
    <property type="entry name" value="RmlC-like_jellyroll"/>
</dbReference>
<dbReference type="InterPro" id="IPR011051">
    <property type="entry name" value="RmlC_Cupin_sf"/>
</dbReference>
<reference evidence="3" key="1">
    <citation type="submission" date="2017-02" db="EMBL/GenBank/DDBJ databases">
        <authorList>
            <person name="Varghese N."/>
            <person name="Submissions S."/>
        </authorList>
    </citation>
    <scope>NUCLEOTIDE SEQUENCE [LARGE SCALE GENOMIC DNA]</scope>
    <source>
        <strain evidence="3">ATCC 51356</strain>
    </source>
</reference>
<dbReference type="OrthoDB" id="1074360at2"/>
<organism evidence="2 3">
    <name type="scientific">Porphyromonas circumdentaria</name>
    <dbReference type="NCBI Taxonomy" id="29524"/>
    <lineage>
        <taxon>Bacteria</taxon>
        <taxon>Pseudomonadati</taxon>
        <taxon>Bacteroidota</taxon>
        <taxon>Bacteroidia</taxon>
        <taxon>Bacteroidales</taxon>
        <taxon>Porphyromonadaceae</taxon>
        <taxon>Porphyromonas</taxon>
    </lineage>
</organism>
<evidence type="ECO:0000259" key="1">
    <source>
        <dbReference type="Pfam" id="PF07883"/>
    </source>
</evidence>
<gene>
    <name evidence="2" type="ORF">SAMN02745171_00513</name>
</gene>
<dbReference type="SUPFAM" id="SSF51182">
    <property type="entry name" value="RmlC-like cupins"/>
    <property type="match status" value="1"/>
</dbReference>
<evidence type="ECO:0000313" key="2">
    <source>
        <dbReference type="EMBL" id="SJZ57633.1"/>
    </source>
</evidence>
<name>A0A1T4LSE8_9PORP</name>
<accession>A0A1T4LSE8</accession>
<dbReference type="Pfam" id="PF07883">
    <property type="entry name" value="Cupin_2"/>
    <property type="match status" value="1"/>
</dbReference>
<protein>
    <submittedName>
        <fullName evidence="2">Cupin domain-containing protein</fullName>
    </submittedName>
</protein>
<proteinExistence type="predicted"/>
<feature type="domain" description="Cupin type-2" evidence="1">
    <location>
        <begin position="23"/>
        <end position="72"/>
    </location>
</feature>
<dbReference type="AlphaFoldDB" id="A0A1T4LSE8"/>
<dbReference type="InterPro" id="IPR013096">
    <property type="entry name" value="Cupin_2"/>
</dbReference>
<sequence>MLGTIHTKRGILVNNALLQLVHLQLAAGEKVPAHDHKGQEVFFTLVKGEVEVTLQGEEVHHLSVGQVLHFAGEATIGVEAKVDSEFFVYLIHRH</sequence>
<dbReference type="Gene3D" id="2.60.120.10">
    <property type="entry name" value="Jelly Rolls"/>
    <property type="match status" value="1"/>
</dbReference>
<keyword evidence="3" id="KW-1185">Reference proteome</keyword>
<dbReference type="EMBL" id="FUXE01000004">
    <property type="protein sequence ID" value="SJZ57633.1"/>
    <property type="molecule type" value="Genomic_DNA"/>
</dbReference>